<feature type="compositionally biased region" description="Polar residues" evidence="5">
    <location>
        <begin position="48"/>
        <end position="60"/>
    </location>
</feature>
<feature type="region of interest" description="Disordered" evidence="5">
    <location>
        <begin position="1"/>
        <end position="80"/>
    </location>
</feature>
<evidence type="ECO:0000313" key="7">
    <source>
        <dbReference type="RefSeq" id="XP_028286345.1"/>
    </source>
</evidence>
<sequence length="356" mass="38819">MEGSSQWFPLDHELEPPLADSRPDKQDQHLQTDRDHIHTHPALLQVQHIEQSPSECQLSSDAPPAHRSVDTASPQDQSPDQHLIHAAADQDEAEECGGGGNVPALVVTEAEEHSAVEAAQMPAFPLTSVTTESSPSPGCDGGDLSCCDLLSLRSDSSMSSEPASCRRSDEDDTTSVTASSVMSLFHRVQLDPLEKDWLRSSAVGNLPAQRRLLSQDPSLVLKKTALHWAAKQGRQEAADMLLHSGADVNARSGYTALHLASIHGHQTVVQTLIHTYNAKTNIRDYHGRTAAHYWSSCRDVFNKPDDQAGEPLSRGRRTQHHALPSLLLTRSRSQGQLHLELAVLQPASHDALDLHV</sequence>
<keyword evidence="6" id="KW-1185">Reference proteome</keyword>
<keyword evidence="2 4" id="KW-0040">ANK repeat</keyword>
<evidence type="ECO:0000256" key="4">
    <source>
        <dbReference type="PROSITE-ProRule" id="PRU00023"/>
    </source>
</evidence>
<dbReference type="SMART" id="SM00248">
    <property type="entry name" value="ANK"/>
    <property type="match status" value="2"/>
</dbReference>
<proteinExistence type="inferred from homology"/>
<evidence type="ECO:0000256" key="2">
    <source>
        <dbReference type="ARBA" id="ARBA00023043"/>
    </source>
</evidence>
<name>A0A6P7KA89_9TELE</name>
<organism evidence="6 7">
    <name type="scientific">Parambassis ranga</name>
    <name type="common">Indian glassy fish</name>
    <dbReference type="NCBI Taxonomy" id="210632"/>
    <lineage>
        <taxon>Eukaryota</taxon>
        <taxon>Metazoa</taxon>
        <taxon>Chordata</taxon>
        <taxon>Craniata</taxon>
        <taxon>Vertebrata</taxon>
        <taxon>Euteleostomi</taxon>
        <taxon>Actinopterygii</taxon>
        <taxon>Neopterygii</taxon>
        <taxon>Teleostei</taxon>
        <taxon>Neoteleostei</taxon>
        <taxon>Acanthomorphata</taxon>
        <taxon>Ovalentaria</taxon>
        <taxon>Ambassidae</taxon>
        <taxon>Parambassis</taxon>
    </lineage>
</organism>
<dbReference type="Proteomes" id="UP000515145">
    <property type="component" value="Chromosome 19"/>
</dbReference>
<evidence type="ECO:0000256" key="3">
    <source>
        <dbReference type="ARBA" id="ARBA00038122"/>
    </source>
</evidence>
<dbReference type="Pfam" id="PF12796">
    <property type="entry name" value="Ank_2"/>
    <property type="match status" value="1"/>
</dbReference>
<evidence type="ECO:0000313" key="6">
    <source>
        <dbReference type="Proteomes" id="UP000515145"/>
    </source>
</evidence>
<comment type="similarity">
    <text evidence="3">Belongs to the SOWAH family.</text>
</comment>
<reference evidence="7" key="1">
    <citation type="submission" date="2025-08" db="UniProtKB">
        <authorList>
            <consortium name="RefSeq"/>
        </authorList>
    </citation>
    <scope>IDENTIFICATION</scope>
</reference>
<dbReference type="InterPro" id="IPR002110">
    <property type="entry name" value="Ankyrin_rpt"/>
</dbReference>
<dbReference type="GeneID" id="114451731"/>
<dbReference type="PROSITE" id="PS50088">
    <property type="entry name" value="ANK_REPEAT"/>
    <property type="match status" value="2"/>
</dbReference>
<feature type="compositionally biased region" description="Basic and acidic residues" evidence="5">
    <location>
        <begin position="10"/>
        <end position="38"/>
    </location>
</feature>
<gene>
    <name evidence="7" type="primary">LOC114451731</name>
</gene>
<dbReference type="SUPFAM" id="SSF48403">
    <property type="entry name" value="Ankyrin repeat"/>
    <property type="match status" value="1"/>
</dbReference>
<dbReference type="Gene3D" id="1.25.40.20">
    <property type="entry name" value="Ankyrin repeat-containing domain"/>
    <property type="match status" value="1"/>
</dbReference>
<evidence type="ECO:0000256" key="1">
    <source>
        <dbReference type="ARBA" id="ARBA00022737"/>
    </source>
</evidence>
<dbReference type="OrthoDB" id="60433at2759"/>
<dbReference type="PANTHER" id="PTHR14491">
    <property type="entry name" value="SOSONDOWAH, ISOFORM G"/>
    <property type="match status" value="1"/>
</dbReference>
<dbReference type="InterPro" id="IPR036770">
    <property type="entry name" value="Ankyrin_rpt-contain_sf"/>
</dbReference>
<feature type="repeat" description="ANK" evidence="4">
    <location>
        <begin position="221"/>
        <end position="253"/>
    </location>
</feature>
<feature type="repeat" description="ANK" evidence="4">
    <location>
        <begin position="252"/>
        <end position="285"/>
    </location>
</feature>
<keyword evidence="1" id="KW-0677">Repeat</keyword>
<accession>A0A6P7KA89</accession>
<evidence type="ECO:0000256" key="5">
    <source>
        <dbReference type="SAM" id="MobiDB-lite"/>
    </source>
</evidence>
<dbReference type="InParanoid" id="A0A6P7KA89"/>
<feature type="compositionally biased region" description="Polar residues" evidence="5">
    <location>
        <begin position="70"/>
        <end position="80"/>
    </location>
</feature>
<dbReference type="RefSeq" id="XP_028286345.1">
    <property type="nucleotide sequence ID" value="XM_028430544.1"/>
</dbReference>
<dbReference type="PANTHER" id="PTHR14491:SF9">
    <property type="entry name" value="ANKYRIN REPEAT DOMAIN-CONTAINING PROTEIN SOWAHB-LIKE"/>
    <property type="match status" value="1"/>
</dbReference>
<dbReference type="AlphaFoldDB" id="A0A6P7KA89"/>
<dbReference type="PROSITE" id="PS50297">
    <property type="entry name" value="ANK_REP_REGION"/>
    <property type="match status" value="2"/>
</dbReference>
<protein>
    <submittedName>
        <fullName evidence="7">Ankyrin repeat domain-containing protein SOWAHC</fullName>
    </submittedName>
</protein>